<proteinExistence type="predicted"/>
<protein>
    <recommendedName>
        <fullName evidence="4">DNA-binding protein</fullName>
    </recommendedName>
</protein>
<evidence type="ECO:0000313" key="2">
    <source>
        <dbReference type="EMBL" id="NHN87078.1"/>
    </source>
</evidence>
<keyword evidence="1" id="KW-0812">Transmembrane</keyword>
<comment type="caution">
    <text evidence="2">The sequence shown here is derived from an EMBL/GenBank/DDBJ whole genome shotgun (WGS) entry which is preliminary data.</text>
</comment>
<name>A0ABX0JYE5_9PROT</name>
<keyword evidence="1" id="KW-1133">Transmembrane helix</keyword>
<keyword evidence="3" id="KW-1185">Reference proteome</keyword>
<sequence length="134" mass="15215">MNDVFQNTDGNSVFLFPEKSLLDRQEAARELGVSNRMMLALIVLRSAPPSLKIRSKTLWRREDISLFRQVWLATVRVADKDRTTRLAAIPTSRSPEEPDPLMRLLGLRTIRHRIVLAIFGAMVITGGLISLILY</sequence>
<dbReference type="RefSeq" id="WP_173568383.1">
    <property type="nucleotide sequence ID" value="NZ_WOSY01000001.1"/>
</dbReference>
<feature type="transmembrane region" description="Helical" evidence="1">
    <location>
        <begin position="114"/>
        <end position="133"/>
    </location>
</feature>
<evidence type="ECO:0000256" key="1">
    <source>
        <dbReference type="SAM" id="Phobius"/>
    </source>
</evidence>
<gene>
    <name evidence="2" type="ORF">GOB81_00295</name>
</gene>
<accession>A0ABX0JYE5</accession>
<reference evidence="2 3" key="1">
    <citation type="journal article" date="2020" name="Int. J. Syst. Evol. Microbiol.">
        <title>Novel acetic acid bacteria from cider fermentations: Acetobacter conturbans sp. nov. and Acetobacter fallax sp. nov.</title>
        <authorList>
            <person name="Sombolestani A.S."/>
            <person name="Cleenwerck I."/>
            <person name="Cnockaert M."/>
            <person name="Borremans W."/>
            <person name="Wieme A.D."/>
            <person name="De Vuyst L."/>
            <person name="Vandamme P."/>
        </authorList>
    </citation>
    <scope>NUCLEOTIDE SEQUENCE [LARGE SCALE GENOMIC DNA]</scope>
    <source>
        <strain evidence="2 3">LMG 1627</strain>
    </source>
</reference>
<organism evidence="2 3">
    <name type="scientific">Acetobacter conturbans</name>
    <dbReference type="NCBI Taxonomy" id="1737472"/>
    <lineage>
        <taxon>Bacteria</taxon>
        <taxon>Pseudomonadati</taxon>
        <taxon>Pseudomonadota</taxon>
        <taxon>Alphaproteobacteria</taxon>
        <taxon>Acetobacterales</taxon>
        <taxon>Acetobacteraceae</taxon>
        <taxon>Acetobacter</taxon>
    </lineage>
</organism>
<keyword evidence="1" id="KW-0472">Membrane</keyword>
<evidence type="ECO:0000313" key="3">
    <source>
        <dbReference type="Proteomes" id="UP000631653"/>
    </source>
</evidence>
<dbReference type="Proteomes" id="UP000631653">
    <property type="component" value="Unassembled WGS sequence"/>
</dbReference>
<evidence type="ECO:0008006" key="4">
    <source>
        <dbReference type="Google" id="ProtNLM"/>
    </source>
</evidence>
<dbReference type="EMBL" id="WOSY01000001">
    <property type="protein sequence ID" value="NHN87078.1"/>
    <property type="molecule type" value="Genomic_DNA"/>
</dbReference>